<feature type="repeat" description="WD" evidence="4">
    <location>
        <begin position="810"/>
        <end position="851"/>
    </location>
</feature>
<feature type="repeat" description="WD" evidence="4">
    <location>
        <begin position="684"/>
        <end position="725"/>
    </location>
</feature>
<dbReference type="InterPro" id="IPR001680">
    <property type="entry name" value="WD40_rpt"/>
</dbReference>
<keyword evidence="9" id="KW-1185">Reference proteome</keyword>
<dbReference type="InterPro" id="IPR056884">
    <property type="entry name" value="NPHP3-like_N"/>
</dbReference>
<feature type="region of interest" description="Disordered" evidence="5">
    <location>
        <begin position="20"/>
        <end position="41"/>
    </location>
</feature>
<feature type="repeat" description="WD" evidence="4">
    <location>
        <begin position="768"/>
        <end position="809"/>
    </location>
</feature>
<dbReference type="SMART" id="SM00320">
    <property type="entry name" value="WD40"/>
    <property type="match status" value="10"/>
</dbReference>
<dbReference type="SUPFAM" id="SSF63829">
    <property type="entry name" value="Calcium-dependent phosphotriesterase"/>
    <property type="match status" value="1"/>
</dbReference>
<reference evidence="8" key="1">
    <citation type="submission" date="2020-05" db="EMBL/GenBank/DDBJ databases">
        <title>Mycena genomes resolve the evolution of fungal bioluminescence.</title>
        <authorList>
            <person name="Tsai I.J."/>
        </authorList>
    </citation>
    <scope>NUCLEOTIDE SEQUENCE</scope>
    <source>
        <strain evidence="8">160909Yilan</strain>
    </source>
</reference>
<dbReference type="PROSITE" id="PS50294">
    <property type="entry name" value="WD_REPEATS_REGION"/>
    <property type="match status" value="9"/>
</dbReference>
<protein>
    <recommendedName>
        <fullName evidence="1">Intraflagellar transport protein 122 homolog</fullName>
    </recommendedName>
</protein>
<keyword evidence="2 4" id="KW-0853">WD repeat</keyword>
<dbReference type="CDD" id="cd00200">
    <property type="entry name" value="WD40"/>
    <property type="match status" value="1"/>
</dbReference>
<dbReference type="InterPro" id="IPR027417">
    <property type="entry name" value="P-loop_NTPase"/>
</dbReference>
<feature type="repeat" description="WD" evidence="4">
    <location>
        <begin position="642"/>
        <end position="683"/>
    </location>
</feature>
<accession>A0A8H7DJ15</accession>
<dbReference type="Pfam" id="PF24883">
    <property type="entry name" value="NPHP3_N"/>
    <property type="match status" value="1"/>
</dbReference>
<evidence type="ECO:0000313" key="9">
    <source>
        <dbReference type="Proteomes" id="UP000623467"/>
    </source>
</evidence>
<dbReference type="Pfam" id="PF23381">
    <property type="entry name" value="Beta-prop_IFT122_1st"/>
    <property type="match status" value="1"/>
</dbReference>
<comment type="caution">
    <text evidence="8">The sequence shown here is derived from an EMBL/GenBank/DDBJ whole genome shotgun (WGS) entry which is preliminary data.</text>
</comment>
<dbReference type="InterPro" id="IPR019775">
    <property type="entry name" value="WD40_repeat_CS"/>
</dbReference>
<dbReference type="PRINTS" id="PR00320">
    <property type="entry name" value="GPROTEINBRPT"/>
</dbReference>
<dbReference type="SUPFAM" id="SSF50978">
    <property type="entry name" value="WD40 repeat-like"/>
    <property type="match status" value="1"/>
</dbReference>
<gene>
    <name evidence="8" type="ORF">MSAN_00287700</name>
</gene>
<dbReference type="Pfam" id="PF00400">
    <property type="entry name" value="WD40"/>
    <property type="match status" value="7"/>
</dbReference>
<organism evidence="8 9">
    <name type="scientific">Mycena sanguinolenta</name>
    <dbReference type="NCBI Taxonomy" id="230812"/>
    <lineage>
        <taxon>Eukaryota</taxon>
        <taxon>Fungi</taxon>
        <taxon>Dikarya</taxon>
        <taxon>Basidiomycota</taxon>
        <taxon>Agaricomycotina</taxon>
        <taxon>Agaricomycetes</taxon>
        <taxon>Agaricomycetidae</taxon>
        <taxon>Agaricales</taxon>
        <taxon>Marasmiineae</taxon>
        <taxon>Mycenaceae</taxon>
        <taxon>Mycena</taxon>
    </lineage>
</organism>
<feature type="repeat" description="WD" evidence="4">
    <location>
        <begin position="558"/>
        <end position="599"/>
    </location>
</feature>
<dbReference type="AlphaFoldDB" id="A0A8H7DJ15"/>
<evidence type="ECO:0000256" key="3">
    <source>
        <dbReference type="ARBA" id="ARBA00022737"/>
    </source>
</evidence>
<name>A0A8H7DJ15_9AGAR</name>
<proteinExistence type="predicted"/>
<dbReference type="PANTHER" id="PTHR44129">
    <property type="entry name" value="WD REPEAT-CONTAINING PROTEIN POP1"/>
    <property type="match status" value="1"/>
</dbReference>
<dbReference type="InterPro" id="IPR020472">
    <property type="entry name" value="WD40_PAC1"/>
</dbReference>
<evidence type="ECO:0000256" key="4">
    <source>
        <dbReference type="PROSITE-ProRule" id="PRU00221"/>
    </source>
</evidence>
<sequence>MLTAWPAVIGRTDGTQLSIGAVHGGTGGSGGSGAHGGAGGTGQGPSFSAGVMHVNNVYSRQVHAALLPWFAPKALFDADASTNTPARRACTVNTRVELISRLRQWAAPGTLNSSPIFWLSGMAGTGKSTVAYTLCERWRADGCLGASFFCSRNDEKARARVSIIPTIVQQLLLVSKQFSLAVEDVPIHMVLPVSAQHVEKLLVQPWSSAMASQTIEQPMLVVIDALDEIENDQGSELIKQLIQAVSIFKGIHGLKFFVTSRPHPRIIAECSSIDQRAVYHMEDIDPKEASQDIRRFLDAELTDLPPWRRENIAAESGGLFIYASTIVRYLRPPNFPLSPSQKAKRLDILKKTGDHSTRLGGQYELLIDSLYKAILTEALPNIGQEVEISKRLLYCVVTTRRPLGISDLAALVVDATEEPDRVAVQNSCKLFYAVLYVSPHDKCVYTFHKSFTDFILDPYRSPELAHPARSYFLNRTHDCFGIMDKSLHFNICNLESSFLLDEDDNSLPERVATNIGPELRYACQHWAAHLISVHDSYDVQQLSVVLLEFWSLKLARIWTLENSGVFSVAFSPNGAQIVSGSSDNIVCIRDATTGQEVMRMAGHTNCVRSVAFSPNGAQIVSSSDDRTIRIWDAMTGNGVTTMKGHQNQVSCVAFSPNGAQIVSGSNDKTVQIWDVTTGNQVVKMEGHTDWVQSVAFSPSGGQIVSGSADRSIWIWDATTGKEVTKMEGHGDEVKSVAFSPNGAQIISGSADMTVRSWDATTGSDLMKLEGHSDWVRSVAFSPTGAHIVSGSDDKTVWIWDAMTGNKVVEIKGHTDWVRSVVFSPNGAQIVSGSEDGFVRIWDVTIGNEVVKMERHLNTIRSVAFSPNGQQIVSGSADKTVRIWDATTGSEVKKLKGHTDWVQCVAFSPGGAYIASSSDDRTVQIWDAITGSEVMKLERHTGWVQSVAFSPNGAWIVSGSSDKTVRIFNAITGRSDEATEAHWSGTICGIFTQW</sequence>
<feature type="repeat" description="WD" evidence="4">
    <location>
        <begin position="726"/>
        <end position="767"/>
    </location>
</feature>
<dbReference type="InterPro" id="IPR050349">
    <property type="entry name" value="WD_LIS1/nudF_dynein_reg"/>
</dbReference>
<keyword evidence="3" id="KW-0677">Repeat</keyword>
<evidence type="ECO:0000313" key="8">
    <source>
        <dbReference type="EMBL" id="KAF7374068.1"/>
    </source>
</evidence>
<dbReference type="InterPro" id="IPR036322">
    <property type="entry name" value="WD40_repeat_dom_sf"/>
</dbReference>
<dbReference type="InterPro" id="IPR015943">
    <property type="entry name" value="WD40/YVTN_repeat-like_dom_sf"/>
</dbReference>
<feature type="compositionally biased region" description="Gly residues" evidence="5">
    <location>
        <begin position="22"/>
        <end position="41"/>
    </location>
</feature>
<feature type="domain" description="Nephrocystin 3-like N-terminal" evidence="7">
    <location>
        <begin position="103"/>
        <end position="261"/>
    </location>
</feature>
<feature type="domain" description="IFT122 first beta-propeller" evidence="6">
    <location>
        <begin position="605"/>
        <end position="714"/>
    </location>
</feature>
<evidence type="ECO:0000256" key="1">
    <source>
        <dbReference type="ARBA" id="ARBA00019442"/>
    </source>
</evidence>
<dbReference type="Gene3D" id="3.40.50.300">
    <property type="entry name" value="P-loop containing nucleotide triphosphate hydrolases"/>
    <property type="match status" value="1"/>
</dbReference>
<evidence type="ECO:0000259" key="6">
    <source>
        <dbReference type="Pfam" id="PF23381"/>
    </source>
</evidence>
<evidence type="ECO:0000256" key="2">
    <source>
        <dbReference type="ARBA" id="ARBA00022574"/>
    </source>
</evidence>
<dbReference type="SUPFAM" id="SSF52540">
    <property type="entry name" value="P-loop containing nucleoside triphosphate hydrolases"/>
    <property type="match status" value="1"/>
</dbReference>
<dbReference type="Gene3D" id="2.130.10.10">
    <property type="entry name" value="YVTN repeat-like/Quinoprotein amine dehydrogenase"/>
    <property type="match status" value="4"/>
</dbReference>
<evidence type="ECO:0000259" key="7">
    <source>
        <dbReference type="Pfam" id="PF24883"/>
    </source>
</evidence>
<feature type="repeat" description="WD" evidence="4">
    <location>
        <begin position="894"/>
        <end position="935"/>
    </location>
</feature>
<dbReference type="Proteomes" id="UP000623467">
    <property type="component" value="Unassembled WGS sequence"/>
</dbReference>
<dbReference type="InterPro" id="IPR056153">
    <property type="entry name" value="Beta-prop_IFT122_1st"/>
</dbReference>
<evidence type="ECO:0000256" key="5">
    <source>
        <dbReference type="SAM" id="MobiDB-lite"/>
    </source>
</evidence>
<dbReference type="PROSITE" id="PS50082">
    <property type="entry name" value="WD_REPEATS_2"/>
    <property type="match status" value="10"/>
</dbReference>
<dbReference type="EMBL" id="JACAZH010000002">
    <property type="protein sequence ID" value="KAF7374068.1"/>
    <property type="molecule type" value="Genomic_DNA"/>
</dbReference>
<feature type="repeat" description="WD" evidence="4">
    <location>
        <begin position="936"/>
        <end position="977"/>
    </location>
</feature>
<feature type="repeat" description="WD" evidence="4">
    <location>
        <begin position="852"/>
        <end position="893"/>
    </location>
</feature>
<dbReference type="OrthoDB" id="538223at2759"/>
<dbReference type="PROSITE" id="PS00678">
    <property type="entry name" value="WD_REPEATS_1"/>
    <property type="match status" value="5"/>
</dbReference>
<feature type="repeat" description="WD" evidence="4">
    <location>
        <begin position="600"/>
        <end position="641"/>
    </location>
</feature>